<dbReference type="STRING" id="1797714.A3D04_02710"/>
<dbReference type="AlphaFoldDB" id="A0A1F5G8Q0"/>
<evidence type="ECO:0000256" key="1">
    <source>
        <dbReference type="SAM" id="MobiDB-lite"/>
    </source>
</evidence>
<sequence length="226" mass="26062">MAERNPFNRRPPEDVLVPEYWDGHGFKDDCGWEKPQKPTKGGKQPGLFETVRGEASIHKFAKEKLMNFMALTDKMNIAMHVRTFADGETFDVHNFPLGTIIRFEKETMRCSERDQEPSYAKGVYLGVISESPTPMEENGETRVLATYLRPFVTAKRVLRFQIRLAPNVIQIGVVNHERRNNDEGYTFWDEMIRFKSLDVLRIGQGMPEKDGKEQSIPQLNPVTQEN</sequence>
<accession>A0A1F5G8Q0</accession>
<name>A0A1F5G8Q0_9BACT</name>
<gene>
    <name evidence="2" type="ORF">A3D04_02710</name>
</gene>
<proteinExistence type="predicted"/>
<dbReference type="Proteomes" id="UP000177369">
    <property type="component" value="Unassembled WGS sequence"/>
</dbReference>
<feature type="compositionally biased region" description="Polar residues" evidence="1">
    <location>
        <begin position="215"/>
        <end position="226"/>
    </location>
</feature>
<evidence type="ECO:0000313" key="2">
    <source>
        <dbReference type="EMBL" id="OGD88236.1"/>
    </source>
</evidence>
<dbReference type="EMBL" id="MFBD01000035">
    <property type="protein sequence ID" value="OGD88236.1"/>
    <property type="molecule type" value="Genomic_DNA"/>
</dbReference>
<evidence type="ECO:0000313" key="3">
    <source>
        <dbReference type="Proteomes" id="UP000177369"/>
    </source>
</evidence>
<feature type="region of interest" description="Disordered" evidence="1">
    <location>
        <begin position="205"/>
        <end position="226"/>
    </location>
</feature>
<reference evidence="2 3" key="1">
    <citation type="journal article" date="2016" name="Nat. Commun.">
        <title>Thousands of microbial genomes shed light on interconnected biogeochemical processes in an aquifer system.</title>
        <authorList>
            <person name="Anantharaman K."/>
            <person name="Brown C.T."/>
            <person name="Hug L.A."/>
            <person name="Sharon I."/>
            <person name="Castelle C.J."/>
            <person name="Probst A.J."/>
            <person name="Thomas B.C."/>
            <person name="Singh A."/>
            <person name="Wilkins M.J."/>
            <person name="Karaoz U."/>
            <person name="Brodie E.L."/>
            <person name="Williams K.H."/>
            <person name="Hubbard S.S."/>
            <person name="Banfield J.F."/>
        </authorList>
    </citation>
    <scope>NUCLEOTIDE SEQUENCE [LARGE SCALE GENOMIC DNA]</scope>
</reference>
<organism evidence="2 3">
    <name type="scientific">Candidatus Curtissbacteria bacterium RIFCSPHIGHO2_02_FULL_40_16b</name>
    <dbReference type="NCBI Taxonomy" id="1797714"/>
    <lineage>
        <taxon>Bacteria</taxon>
        <taxon>Candidatus Curtissiibacteriota</taxon>
    </lineage>
</organism>
<protein>
    <submittedName>
        <fullName evidence="2">Uncharacterized protein</fullName>
    </submittedName>
</protein>
<comment type="caution">
    <text evidence="2">The sequence shown here is derived from an EMBL/GenBank/DDBJ whole genome shotgun (WGS) entry which is preliminary data.</text>
</comment>